<comment type="caution">
    <text evidence="1">The sequence shown here is derived from an EMBL/GenBank/DDBJ whole genome shotgun (WGS) entry which is preliminary data.</text>
</comment>
<proteinExistence type="predicted"/>
<protein>
    <submittedName>
        <fullName evidence="1">Uncharacterized protein</fullName>
    </submittedName>
</protein>
<dbReference type="AlphaFoldDB" id="A0A100VLP4"/>
<organism evidence="1 2">
    <name type="scientific">Paenibacillus amylolyticus</name>
    <dbReference type="NCBI Taxonomy" id="1451"/>
    <lineage>
        <taxon>Bacteria</taxon>
        <taxon>Bacillati</taxon>
        <taxon>Bacillota</taxon>
        <taxon>Bacilli</taxon>
        <taxon>Bacillales</taxon>
        <taxon>Paenibacillaceae</taxon>
        <taxon>Paenibacillus</taxon>
    </lineage>
</organism>
<dbReference type="RefSeq" id="WP_062834743.1">
    <property type="nucleotide sequence ID" value="NZ_BCNV01000001.1"/>
</dbReference>
<name>A0A100VLP4_PAEAM</name>
<sequence length="92" mass="10701">MEEHNQFMQKISGWSEELLLRGLSQFTIRDIEVLEQLAVESLRLQKSFLHELLNHVIQEGRSVALGQGDEELLLSQYCRLTQYVQLSVQEEA</sequence>
<evidence type="ECO:0000313" key="2">
    <source>
        <dbReference type="Proteomes" id="UP000069697"/>
    </source>
</evidence>
<reference evidence="1 2" key="1">
    <citation type="journal article" date="2016" name="Genome Announc.">
        <title>Draft Genome Sequence of Paenibacillus amylolyticus Heshi-A3, Isolated from Fermented Rice Bran in a Japanese Fermented Seafood Dish.</title>
        <authorList>
            <person name="Akuzawa S."/>
            <person name="Nagaoka J."/>
            <person name="Kanekatsu M."/>
            <person name="Kubota E."/>
            <person name="Ohtake R."/>
            <person name="Suzuki T."/>
            <person name="Kanesaki Y."/>
        </authorList>
    </citation>
    <scope>NUCLEOTIDE SEQUENCE [LARGE SCALE GENOMIC DNA]</scope>
    <source>
        <strain evidence="1 2">Heshi-A3</strain>
    </source>
</reference>
<dbReference type="EMBL" id="BCNV01000001">
    <property type="protein sequence ID" value="GAS82152.1"/>
    <property type="molecule type" value="Genomic_DNA"/>
</dbReference>
<evidence type="ECO:0000313" key="1">
    <source>
        <dbReference type="EMBL" id="GAS82152.1"/>
    </source>
</evidence>
<gene>
    <name evidence="1" type="ORF">PAHA3_2226</name>
</gene>
<dbReference type="Proteomes" id="UP000069697">
    <property type="component" value="Unassembled WGS sequence"/>
</dbReference>
<reference evidence="2" key="2">
    <citation type="submission" date="2016-01" db="EMBL/GenBank/DDBJ databases">
        <title>Draft Genome Sequence of Paenibacillus amylolyticus Heshi-A3 that Was Isolated from Fermented Rice Bran with Aging Salted Mackerel, Which Was Named Heshiko as Traditional Fermented Seafood in Japan.</title>
        <authorList>
            <person name="Akuzawa S."/>
            <person name="Nakagawa J."/>
            <person name="Kanekatsu T."/>
            <person name="Kubota E."/>
            <person name="Ohtake R."/>
            <person name="Suzuki T."/>
            <person name="Kanesaki Y."/>
        </authorList>
    </citation>
    <scope>NUCLEOTIDE SEQUENCE [LARGE SCALE GENOMIC DNA]</scope>
    <source>
        <strain evidence="2">Heshi-A3</strain>
    </source>
</reference>
<accession>A0A100VLP4</accession>